<evidence type="ECO:0008006" key="4">
    <source>
        <dbReference type="Google" id="ProtNLM"/>
    </source>
</evidence>
<sequence>MGTVTTGDLFRTFGPAIEDFYRKLCAAAEKMRGVAFVFALGASVPVKLDEDGRITEIFDGVRVPANCTAAVRVDQLQVLERASVFVTHCGMNSCSESLSKTVPVVAVPFFGDQIENAERFEELGCGVVQRYTQGYHFSSQWNPDYSRITEDSLASAIGSILNDPSYSTAIKALYDDVMEECGAPIQEKIDGMLKFADSAQQGGIFA</sequence>
<accession>A0A7S2D241</accession>
<protein>
    <recommendedName>
        <fullName evidence="4">UDP-glycosyltransferases domain-containing protein</fullName>
    </recommendedName>
</protein>
<gene>
    <name evidence="3" type="ORF">AAND1436_LOCUS22168</name>
</gene>
<evidence type="ECO:0000256" key="1">
    <source>
        <dbReference type="ARBA" id="ARBA00022676"/>
    </source>
</evidence>
<dbReference type="Pfam" id="PF00201">
    <property type="entry name" value="UDPGT"/>
    <property type="match status" value="1"/>
</dbReference>
<name>A0A7S2D241_9DINO</name>
<keyword evidence="1" id="KW-0328">Glycosyltransferase</keyword>
<reference evidence="3" key="1">
    <citation type="submission" date="2021-01" db="EMBL/GenBank/DDBJ databases">
        <authorList>
            <person name="Corre E."/>
            <person name="Pelletier E."/>
            <person name="Niang G."/>
            <person name="Scheremetjew M."/>
            <person name="Finn R."/>
            <person name="Kale V."/>
            <person name="Holt S."/>
            <person name="Cochrane G."/>
            <person name="Meng A."/>
            <person name="Brown T."/>
            <person name="Cohen L."/>
        </authorList>
    </citation>
    <scope>NUCLEOTIDE SEQUENCE</scope>
    <source>
        <strain evidence="3">CCMP2222</strain>
    </source>
</reference>
<evidence type="ECO:0000313" key="3">
    <source>
        <dbReference type="EMBL" id="CAD9442222.1"/>
    </source>
</evidence>
<evidence type="ECO:0000256" key="2">
    <source>
        <dbReference type="ARBA" id="ARBA00022679"/>
    </source>
</evidence>
<dbReference type="SUPFAM" id="SSF53756">
    <property type="entry name" value="UDP-Glycosyltransferase/glycogen phosphorylase"/>
    <property type="match status" value="1"/>
</dbReference>
<dbReference type="InterPro" id="IPR050271">
    <property type="entry name" value="UDP-glycosyltransferase"/>
</dbReference>
<dbReference type="PANTHER" id="PTHR48043">
    <property type="entry name" value="EG:EG0003.4 PROTEIN-RELATED"/>
    <property type="match status" value="1"/>
</dbReference>
<dbReference type="Gene3D" id="3.40.50.2000">
    <property type="entry name" value="Glycogen Phosphorylase B"/>
    <property type="match status" value="1"/>
</dbReference>
<dbReference type="CDD" id="cd03784">
    <property type="entry name" value="GT1_Gtf-like"/>
    <property type="match status" value="1"/>
</dbReference>
<keyword evidence="2" id="KW-0808">Transferase</keyword>
<dbReference type="EMBL" id="HBGQ01045347">
    <property type="protein sequence ID" value="CAD9442222.1"/>
    <property type="molecule type" value="Transcribed_RNA"/>
</dbReference>
<organism evidence="3">
    <name type="scientific">Alexandrium andersonii</name>
    <dbReference type="NCBI Taxonomy" id="327968"/>
    <lineage>
        <taxon>Eukaryota</taxon>
        <taxon>Sar</taxon>
        <taxon>Alveolata</taxon>
        <taxon>Dinophyceae</taxon>
        <taxon>Gonyaulacales</taxon>
        <taxon>Pyrocystaceae</taxon>
        <taxon>Alexandrium</taxon>
    </lineage>
</organism>
<dbReference type="PANTHER" id="PTHR48043:SF145">
    <property type="entry name" value="FI06409P-RELATED"/>
    <property type="match status" value="1"/>
</dbReference>
<proteinExistence type="predicted"/>
<dbReference type="InterPro" id="IPR002213">
    <property type="entry name" value="UDP_glucos_trans"/>
</dbReference>
<dbReference type="GO" id="GO:0008194">
    <property type="term" value="F:UDP-glycosyltransferase activity"/>
    <property type="evidence" value="ECO:0007669"/>
    <property type="project" value="InterPro"/>
</dbReference>
<dbReference type="AlphaFoldDB" id="A0A7S2D241"/>